<evidence type="ECO:0000256" key="6">
    <source>
        <dbReference type="ARBA" id="ARBA00022527"/>
    </source>
</evidence>
<feature type="compositionally biased region" description="Basic and acidic residues" evidence="14">
    <location>
        <begin position="394"/>
        <end position="404"/>
    </location>
</feature>
<feature type="domain" description="Protein kinase" evidence="15">
    <location>
        <begin position="686"/>
        <end position="997"/>
    </location>
</feature>
<comment type="catalytic activity">
    <reaction evidence="12">
        <text>L-seryl-[protein] + ATP = O-phospho-L-seryl-[protein] + ADP + H(+)</text>
        <dbReference type="Rhea" id="RHEA:17989"/>
        <dbReference type="Rhea" id="RHEA-COMP:9863"/>
        <dbReference type="Rhea" id="RHEA-COMP:11604"/>
        <dbReference type="ChEBI" id="CHEBI:15378"/>
        <dbReference type="ChEBI" id="CHEBI:29999"/>
        <dbReference type="ChEBI" id="CHEBI:30616"/>
        <dbReference type="ChEBI" id="CHEBI:83421"/>
        <dbReference type="ChEBI" id="CHEBI:456216"/>
        <dbReference type="EC" id="2.7.11.1"/>
    </reaction>
</comment>
<feature type="region of interest" description="Disordered" evidence="14">
    <location>
        <begin position="1"/>
        <end position="21"/>
    </location>
</feature>
<dbReference type="SMART" id="SM01331">
    <property type="entry name" value="DUF3635"/>
    <property type="match status" value="1"/>
</dbReference>
<dbReference type="GO" id="GO:0005737">
    <property type="term" value="C:cytoplasm"/>
    <property type="evidence" value="ECO:0000318"/>
    <property type="project" value="GO_Central"/>
</dbReference>
<dbReference type="HOGENOM" id="CLU_295316_0_0_1"/>
<evidence type="ECO:0000256" key="2">
    <source>
        <dbReference type="ARBA" id="ARBA00004496"/>
    </source>
</evidence>
<evidence type="ECO:0000256" key="13">
    <source>
        <dbReference type="PROSITE-ProRule" id="PRU10141"/>
    </source>
</evidence>
<comment type="subcellular location">
    <subcellularLocation>
        <location evidence="1">Chromosome</location>
    </subcellularLocation>
    <subcellularLocation>
        <location evidence="2">Cytoplasm</location>
    </subcellularLocation>
</comment>
<feature type="region of interest" description="Disordered" evidence="14">
    <location>
        <begin position="304"/>
        <end position="443"/>
    </location>
</feature>
<dbReference type="EMBL" id="KQ971379">
    <property type="protein sequence ID" value="EEZ97333.2"/>
    <property type="molecule type" value="Genomic_DNA"/>
</dbReference>
<name>D6X429_TRICA</name>
<organism evidence="16 17">
    <name type="scientific">Tribolium castaneum</name>
    <name type="common">Red flour beetle</name>
    <dbReference type="NCBI Taxonomy" id="7070"/>
    <lineage>
        <taxon>Eukaryota</taxon>
        <taxon>Metazoa</taxon>
        <taxon>Ecdysozoa</taxon>
        <taxon>Arthropoda</taxon>
        <taxon>Hexapoda</taxon>
        <taxon>Insecta</taxon>
        <taxon>Pterygota</taxon>
        <taxon>Neoptera</taxon>
        <taxon>Endopterygota</taxon>
        <taxon>Coleoptera</taxon>
        <taxon>Polyphaga</taxon>
        <taxon>Cucujiformia</taxon>
        <taxon>Tenebrionidae</taxon>
        <taxon>Tenebrionidae incertae sedis</taxon>
        <taxon>Tribolium</taxon>
    </lineage>
</organism>
<feature type="compositionally biased region" description="Basic residues" evidence="14">
    <location>
        <begin position="1"/>
        <end position="16"/>
    </location>
</feature>
<reference evidence="16 17" key="2">
    <citation type="journal article" date="2010" name="Nucleic Acids Res.">
        <title>BeetleBase in 2010: revisions to provide comprehensive genomic information for Tribolium castaneum.</title>
        <authorList>
            <person name="Kim H.S."/>
            <person name="Murphy T."/>
            <person name="Xia J."/>
            <person name="Caragea D."/>
            <person name="Park Y."/>
            <person name="Beeman R.W."/>
            <person name="Lorenzen M.D."/>
            <person name="Butcher S."/>
            <person name="Manak J.R."/>
            <person name="Brown S.J."/>
        </authorList>
    </citation>
    <scope>GENOME REANNOTATION</scope>
    <source>
        <strain evidence="16 17">Georgia GA2</strain>
    </source>
</reference>
<sequence length="997" mass="113571">MPSHKPTKTYPKRRRSQHSESAKVFNALLAENLTKRLKSRKKKATLELRDLPPRVQEYITEESLHVSPNDTFDKLLKGKVYNEVKTVASFVKIQSSESEASTHVKLSVHSPVIRRRKRPKVVVAELPEPPLPKRNSTPVTSSLSIEKENNKKDYPSLSYIKLPQIRENEVSHNNLRIFSDTFRERNTVHSSTPCVTAPVRRIVGDPISPITTSGSSKLWKESIEEIQKWDKEFPKLETSKGAFLRSKLKTDWKLTCQPKVYLKKTDIITRSKSKRNDFKGFSQEEQTTWSRTASLTKSSVRELDKELSDLSQRQPHVSTPIRTTRSSSLKKNAQPTTSPLPLRRISTRKRKLTNVSEKSAPISPKKTRSSTRLKPEREKPRTTRLKKSRRISKRISEKSHENSHPKPVKKLQIVTPPKNRSLSPEARTSEASSKTKRERVVSSRTRSKFKIDTSFDFSLNKVASPKKSNLTANLIAFDDFTRSHFSSIQVPESSIVISDDSFNTEASINILSETCQKVLHDHSYSNSSAKLSDVIESSLVDFPLPGTSKNVAVRKKPKPIQIKPGKLYRRTLSLMRRESVVVPEAVLDVWQSGSKCLRRRSIFLSLGKKSHGDTILESYARSSVGYVQQEEKYINDLDDSVRSLSLDSRGSLSPNLQIVTAKDVVLRRCGQTDVLPFEQCYPQSALQHCQKIGEGVYGEVFLYRNPKGGTSVMKVIPIEGDLIVNGEKQKKFEEILSEIVIAMELSNLRNNEKNTTTSFSQVQNVKCVQGVYPERLLDLWELYDETKGSENDSPQMFPPHQQYIVLELANGGDDLESYVFNNAQQAYAVFQQIACALAVAEAQLKFEHRDLHWGNVLINTVNKSKVLPFRLNGKEILVETNGVEATIIDFTLSRVEFDGVAIFYDLSLDDELFHAKGDYQFEIYRLMQKANGNMWQHFEPFSNILWLHYILDKAVTSAVRYKNPKSKIHLKYMAKLKKIKDEILAFRSVAEFVAESF</sequence>
<evidence type="ECO:0000256" key="14">
    <source>
        <dbReference type="SAM" id="MobiDB-lite"/>
    </source>
</evidence>
<feature type="compositionally biased region" description="Basic residues" evidence="14">
    <location>
        <begin position="382"/>
        <end position="393"/>
    </location>
</feature>
<evidence type="ECO:0000256" key="7">
    <source>
        <dbReference type="ARBA" id="ARBA00022679"/>
    </source>
</evidence>
<evidence type="ECO:0000256" key="11">
    <source>
        <dbReference type="ARBA" id="ARBA00047899"/>
    </source>
</evidence>
<evidence type="ECO:0000256" key="9">
    <source>
        <dbReference type="ARBA" id="ARBA00022777"/>
    </source>
</evidence>
<dbReference type="Pfam" id="PF12330">
    <property type="entry name" value="Haspin_kinase"/>
    <property type="match status" value="1"/>
</dbReference>
<dbReference type="SMART" id="SM00220">
    <property type="entry name" value="S_TKc"/>
    <property type="match status" value="1"/>
</dbReference>
<dbReference type="eggNOG" id="KOG2464">
    <property type="taxonomic scope" value="Eukaryota"/>
</dbReference>
<dbReference type="PROSITE" id="PS00107">
    <property type="entry name" value="PROTEIN_KINASE_ATP"/>
    <property type="match status" value="1"/>
</dbReference>
<protein>
    <recommendedName>
        <fullName evidence="3">non-specific serine/threonine protein kinase</fullName>
        <ecNumber evidence="3">2.7.11.1</ecNumber>
    </recommendedName>
</protein>
<dbReference type="AlphaFoldDB" id="D6X429"/>
<dbReference type="GO" id="GO:0005634">
    <property type="term" value="C:nucleus"/>
    <property type="evidence" value="ECO:0000318"/>
    <property type="project" value="GO_Central"/>
</dbReference>
<keyword evidence="10 13" id="KW-0067">ATP-binding</keyword>
<keyword evidence="8 13" id="KW-0547">Nucleotide-binding</keyword>
<evidence type="ECO:0000256" key="12">
    <source>
        <dbReference type="ARBA" id="ARBA00048679"/>
    </source>
</evidence>
<dbReference type="FunFam" id="1.10.510.10:FF:000401">
    <property type="entry name" value="serine/threonine-protein kinase haspin"/>
    <property type="match status" value="1"/>
</dbReference>
<dbReference type="InterPro" id="IPR000719">
    <property type="entry name" value="Prot_kinase_dom"/>
</dbReference>
<dbReference type="InterPro" id="IPR024604">
    <property type="entry name" value="GSG2_C"/>
</dbReference>
<evidence type="ECO:0000256" key="1">
    <source>
        <dbReference type="ARBA" id="ARBA00004286"/>
    </source>
</evidence>
<dbReference type="GO" id="GO:0005694">
    <property type="term" value="C:chromosome"/>
    <property type="evidence" value="ECO:0007669"/>
    <property type="project" value="UniProtKB-SubCell"/>
</dbReference>
<gene>
    <name evidence="16" type="primary">AUGUSTUS-3.0.2_11145</name>
    <name evidence="16" type="ORF">TcasGA2_TC011145</name>
</gene>
<dbReference type="Gene3D" id="1.10.510.10">
    <property type="entry name" value="Transferase(Phosphotransferase) domain 1"/>
    <property type="match status" value="1"/>
</dbReference>
<evidence type="ECO:0000256" key="5">
    <source>
        <dbReference type="ARBA" id="ARBA00022490"/>
    </source>
</evidence>
<comment type="catalytic activity">
    <reaction evidence="11">
        <text>L-threonyl-[protein] + ATP = O-phospho-L-threonyl-[protein] + ADP + H(+)</text>
        <dbReference type="Rhea" id="RHEA:46608"/>
        <dbReference type="Rhea" id="RHEA-COMP:11060"/>
        <dbReference type="Rhea" id="RHEA-COMP:11605"/>
        <dbReference type="ChEBI" id="CHEBI:15378"/>
        <dbReference type="ChEBI" id="CHEBI:30013"/>
        <dbReference type="ChEBI" id="CHEBI:30616"/>
        <dbReference type="ChEBI" id="CHEBI:61977"/>
        <dbReference type="ChEBI" id="CHEBI:456216"/>
        <dbReference type="EC" id="2.7.11.1"/>
    </reaction>
</comment>
<evidence type="ECO:0000313" key="16">
    <source>
        <dbReference type="EMBL" id="EEZ97333.2"/>
    </source>
</evidence>
<dbReference type="STRING" id="7070.D6X429"/>
<dbReference type="PANTHER" id="PTHR24419:SF18">
    <property type="entry name" value="SERINE_THREONINE-PROTEIN KINASE HASPIN"/>
    <property type="match status" value="1"/>
</dbReference>
<dbReference type="GO" id="GO:0035556">
    <property type="term" value="P:intracellular signal transduction"/>
    <property type="evidence" value="ECO:0000318"/>
    <property type="project" value="GO_Central"/>
</dbReference>
<evidence type="ECO:0000256" key="3">
    <source>
        <dbReference type="ARBA" id="ARBA00012513"/>
    </source>
</evidence>
<evidence type="ECO:0000259" key="15">
    <source>
        <dbReference type="PROSITE" id="PS50011"/>
    </source>
</evidence>
<keyword evidence="9 16" id="KW-0418">Kinase</keyword>
<evidence type="ECO:0000256" key="8">
    <source>
        <dbReference type="ARBA" id="ARBA00022741"/>
    </source>
</evidence>
<keyword evidence="4" id="KW-0158">Chromosome</keyword>
<dbReference type="SUPFAM" id="SSF56112">
    <property type="entry name" value="Protein kinase-like (PK-like)"/>
    <property type="match status" value="1"/>
</dbReference>
<dbReference type="OrthoDB" id="21018at2759"/>
<dbReference type="KEGG" id="tca:659764"/>
<dbReference type="Proteomes" id="UP000007266">
    <property type="component" value="Linkage group 10"/>
</dbReference>
<evidence type="ECO:0000256" key="10">
    <source>
        <dbReference type="ARBA" id="ARBA00022840"/>
    </source>
</evidence>
<feature type="compositionally biased region" description="Polar residues" evidence="14">
    <location>
        <begin position="309"/>
        <end position="339"/>
    </location>
</feature>
<reference evidence="16 17" key="1">
    <citation type="journal article" date="2008" name="Nature">
        <title>The genome of the model beetle and pest Tribolium castaneum.</title>
        <authorList>
            <consortium name="Tribolium Genome Sequencing Consortium"/>
            <person name="Richards S."/>
            <person name="Gibbs R.A."/>
            <person name="Weinstock G.M."/>
            <person name="Brown S.J."/>
            <person name="Denell R."/>
            <person name="Beeman R.W."/>
            <person name="Gibbs R."/>
            <person name="Beeman R.W."/>
            <person name="Brown S.J."/>
            <person name="Bucher G."/>
            <person name="Friedrich M."/>
            <person name="Grimmelikhuijzen C.J."/>
            <person name="Klingler M."/>
            <person name="Lorenzen M."/>
            <person name="Richards S."/>
            <person name="Roth S."/>
            <person name="Schroder R."/>
            <person name="Tautz D."/>
            <person name="Zdobnov E.M."/>
            <person name="Muzny D."/>
            <person name="Gibbs R.A."/>
            <person name="Weinstock G.M."/>
            <person name="Attaway T."/>
            <person name="Bell S."/>
            <person name="Buhay C.J."/>
            <person name="Chandrabose M.N."/>
            <person name="Chavez D."/>
            <person name="Clerk-Blankenburg K.P."/>
            <person name="Cree A."/>
            <person name="Dao M."/>
            <person name="Davis C."/>
            <person name="Chacko J."/>
            <person name="Dinh H."/>
            <person name="Dugan-Rocha S."/>
            <person name="Fowler G."/>
            <person name="Garner T.T."/>
            <person name="Garnes J."/>
            <person name="Gnirke A."/>
            <person name="Hawes A."/>
            <person name="Hernandez J."/>
            <person name="Hines S."/>
            <person name="Holder M."/>
            <person name="Hume J."/>
            <person name="Jhangiani S.N."/>
            <person name="Joshi V."/>
            <person name="Khan Z.M."/>
            <person name="Jackson L."/>
            <person name="Kovar C."/>
            <person name="Kowis A."/>
            <person name="Lee S."/>
            <person name="Lewis L.R."/>
            <person name="Margolis J."/>
            <person name="Morgan M."/>
            <person name="Nazareth L.V."/>
            <person name="Nguyen N."/>
            <person name="Okwuonu G."/>
            <person name="Parker D."/>
            <person name="Richards S."/>
            <person name="Ruiz S.J."/>
            <person name="Santibanez J."/>
            <person name="Savard J."/>
            <person name="Scherer S.E."/>
            <person name="Schneider B."/>
            <person name="Sodergren E."/>
            <person name="Tautz D."/>
            <person name="Vattahil S."/>
            <person name="Villasana D."/>
            <person name="White C.S."/>
            <person name="Wright R."/>
            <person name="Park Y."/>
            <person name="Beeman R.W."/>
            <person name="Lord J."/>
            <person name="Oppert B."/>
            <person name="Lorenzen M."/>
            <person name="Brown S."/>
            <person name="Wang L."/>
            <person name="Savard J."/>
            <person name="Tautz D."/>
            <person name="Richards S."/>
            <person name="Weinstock G."/>
            <person name="Gibbs R.A."/>
            <person name="Liu Y."/>
            <person name="Worley K."/>
            <person name="Weinstock G."/>
            <person name="Elsik C.G."/>
            <person name="Reese J.T."/>
            <person name="Elhaik E."/>
            <person name="Landan G."/>
            <person name="Graur D."/>
            <person name="Arensburger P."/>
            <person name="Atkinson P."/>
            <person name="Beeman R.W."/>
            <person name="Beidler J."/>
            <person name="Brown S.J."/>
            <person name="Demuth J.P."/>
            <person name="Drury D.W."/>
            <person name="Du Y.Z."/>
            <person name="Fujiwara H."/>
            <person name="Lorenzen M."/>
            <person name="Maselli V."/>
            <person name="Osanai M."/>
            <person name="Park Y."/>
            <person name="Robertson H.M."/>
            <person name="Tu Z."/>
            <person name="Wang J.J."/>
            <person name="Wang S."/>
            <person name="Richards S."/>
            <person name="Song H."/>
            <person name="Zhang L."/>
            <person name="Sodergren E."/>
            <person name="Werner D."/>
            <person name="Stanke M."/>
            <person name="Morgenstern B."/>
            <person name="Solovyev V."/>
            <person name="Kosarev P."/>
            <person name="Brown G."/>
            <person name="Chen H.C."/>
            <person name="Ermolaeva O."/>
            <person name="Hlavina W."/>
            <person name="Kapustin Y."/>
            <person name="Kiryutin B."/>
            <person name="Kitts P."/>
            <person name="Maglott D."/>
            <person name="Pruitt K."/>
            <person name="Sapojnikov V."/>
            <person name="Souvorov A."/>
            <person name="Mackey A.J."/>
            <person name="Waterhouse R.M."/>
            <person name="Wyder S."/>
            <person name="Zdobnov E.M."/>
            <person name="Zdobnov E.M."/>
            <person name="Wyder S."/>
            <person name="Kriventseva E.V."/>
            <person name="Kadowaki T."/>
            <person name="Bork P."/>
            <person name="Aranda M."/>
            <person name="Bao R."/>
            <person name="Beermann A."/>
            <person name="Berns N."/>
            <person name="Bolognesi R."/>
            <person name="Bonneton F."/>
            <person name="Bopp D."/>
            <person name="Brown S.J."/>
            <person name="Bucher G."/>
            <person name="Butts T."/>
            <person name="Chaumot A."/>
            <person name="Denell R.E."/>
            <person name="Ferrier D.E."/>
            <person name="Friedrich M."/>
            <person name="Gordon C.M."/>
            <person name="Jindra M."/>
            <person name="Klingler M."/>
            <person name="Lan Q."/>
            <person name="Lattorff H.M."/>
            <person name="Laudet V."/>
            <person name="von Levetsow C."/>
            <person name="Liu Z."/>
            <person name="Lutz R."/>
            <person name="Lynch J.A."/>
            <person name="da Fonseca R.N."/>
            <person name="Posnien N."/>
            <person name="Reuter R."/>
            <person name="Roth S."/>
            <person name="Savard J."/>
            <person name="Schinko J.B."/>
            <person name="Schmitt C."/>
            <person name="Schoppmeier M."/>
            <person name="Schroder R."/>
            <person name="Shippy T.D."/>
            <person name="Simonnet F."/>
            <person name="Marques-Souza H."/>
            <person name="Tautz D."/>
            <person name="Tomoyasu Y."/>
            <person name="Trauner J."/>
            <person name="Van der Zee M."/>
            <person name="Vervoort M."/>
            <person name="Wittkopp N."/>
            <person name="Wimmer E.A."/>
            <person name="Yang X."/>
            <person name="Jones A.K."/>
            <person name="Sattelle D.B."/>
            <person name="Ebert P.R."/>
            <person name="Nelson D."/>
            <person name="Scott J.G."/>
            <person name="Beeman R.W."/>
            <person name="Muthukrishnan S."/>
            <person name="Kramer K.J."/>
            <person name="Arakane Y."/>
            <person name="Beeman R.W."/>
            <person name="Zhu Q."/>
            <person name="Hogenkamp D."/>
            <person name="Dixit R."/>
            <person name="Oppert B."/>
            <person name="Jiang H."/>
            <person name="Zou Z."/>
            <person name="Marshall J."/>
            <person name="Elpidina E."/>
            <person name="Vinokurov K."/>
            <person name="Oppert C."/>
            <person name="Zou Z."/>
            <person name="Evans J."/>
            <person name="Lu Z."/>
            <person name="Zhao P."/>
            <person name="Sumathipala N."/>
            <person name="Altincicek B."/>
            <person name="Vilcinskas A."/>
            <person name="Williams M."/>
            <person name="Hultmark D."/>
            <person name="Hetru C."/>
            <person name="Jiang H."/>
            <person name="Grimmelikhuijzen C.J."/>
            <person name="Hauser F."/>
            <person name="Cazzamali G."/>
            <person name="Williamson M."/>
            <person name="Park Y."/>
            <person name="Li B."/>
            <person name="Tanaka Y."/>
            <person name="Predel R."/>
            <person name="Neupert S."/>
            <person name="Schachtner J."/>
            <person name="Verleyen P."/>
            <person name="Raible F."/>
            <person name="Bork P."/>
            <person name="Friedrich M."/>
            <person name="Walden K.K."/>
            <person name="Robertson H.M."/>
            <person name="Angeli S."/>
            <person name="Foret S."/>
            <person name="Bucher G."/>
            <person name="Schuetz S."/>
            <person name="Maleszka R."/>
            <person name="Wimmer E.A."/>
            <person name="Beeman R.W."/>
            <person name="Lorenzen M."/>
            <person name="Tomoyasu Y."/>
            <person name="Miller S.C."/>
            <person name="Grossmann D."/>
            <person name="Bucher G."/>
        </authorList>
    </citation>
    <scope>NUCLEOTIDE SEQUENCE [LARGE SCALE GENOMIC DNA]</scope>
    <source>
        <strain evidence="16 17">Georgia GA2</strain>
    </source>
</reference>
<feature type="binding site" evidence="13">
    <location>
        <position position="714"/>
    </location>
    <ligand>
        <name>ATP</name>
        <dbReference type="ChEBI" id="CHEBI:30616"/>
    </ligand>
</feature>
<dbReference type="GO" id="GO:0005524">
    <property type="term" value="F:ATP binding"/>
    <property type="evidence" value="ECO:0007669"/>
    <property type="project" value="UniProtKB-UniRule"/>
</dbReference>
<dbReference type="GO" id="GO:0000278">
    <property type="term" value="P:mitotic cell cycle"/>
    <property type="evidence" value="ECO:0000318"/>
    <property type="project" value="GO_Central"/>
</dbReference>
<keyword evidence="7" id="KW-0808">Transferase</keyword>
<keyword evidence="5" id="KW-0963">Cytoplasm</keyword>
<dbReference type="GO" id="GO:0072354">
    <property type="term" value="F:histone H3T3 kinase activity"/>
    <property type="evidence" value="ECO:0000318"/>
    <property type="project" value="GO_Central"/>
</dbReference>
<dbReference type="InterPro" id="IPR017441">
    <property type="entry name" value="Protein_kinase_ATP_BS"/>
</dbReference>
<accession>D6X429</accession>
<evidence type="ECO:0000256" key="4">
    <source>
        <dbReference type="ARBA" id="ARBA00022454"/>
    </source>
</evidence>
<dbReference type="EC" id="2.7.11.1" evidence="3"/>
<dbReference type="InterPro" id="IPR011009">
    <property type="entry name" value="Kinase-like_dom_sf"/>
</dbReference>
<dbReference type="PANTHER" id="PTHR24419">
    <property type="entry name" value="INTERLEUKIN-1 RECEPTOR-ASSOCIATED KINASE"/>
    <property type="match status" value="1"/>
</dbReference>
<evidence type="ECO:0000313" key="17">
    <source>
        <dbReference type="Proteomes" id="UP000007266"/>
    </source>
</evidence>
<keyword evidence="6" id="KW-0723">Serine/threonine-protein kinase</keyword>
<dbReference type="PROSITE" id="PS50011">
    <property type="entry name" value="PROTEIN_KINASE_DOM"/>
    <property type="match status" value="1"/>
</dbReference>
<proteinExistence type="predicted"/>
<keyword evidence="17" id="KW-1185">Reference proteome</keyword>
<dbReference type="Gene3D" id="3.30.200.20">
    <property type="entry name" value="Phosphorylase Kinase, domain 1"/>
    <property type="match status" value="1"/>
</dbReference>